<sequence>MFQYLIIQSVVEQQHVSVPHHSVSDGTTTCFSTSSFSQWWNNNMFQYLIIQSVMEQQHVSVPHHSVSGHNMFQYLIIQSVEQQHVSVPHHSVSGGTTTCFSTSSFSQWNNNMFQYLIIQSVVEQQHVSVPYHSFSGGTTTCFSTSSFSQWNNNMFQYSHSVSDGTTTCFSTSSFSQWNNNMFQYLIIQSVVEQQHVSVPYHSFSGGTTTCFSTSSFSQWNNNMFHQWWNNNMFQYLIIQSVVEQHMFQYLIIQSVVEQQHVSVPHHSVSGTTTCFSTSSFSQWNNNMFQYLIIQSVEQQHVSVPCSRSKVQRSPAAESLTCDGDGEQTALRGAVKRKSRDVINTAVASLMGGLCSREQEVGRELKIVDVSNADGEHLDAQSPEMIGGLLNVVLRFPGLEAIHVENFGGVVPGHDLQLFLVGSFNSDTEDADPVFPQSHRRRYQTVAICGIPVRDHHEDLRYVEVPPAAIVFVEE</sequence>
<comment type="caution">
    <text evidence="1">The sequence shown here is derived from an EMBL/GenBank/DDBJ whole genome shotgun (WGS) entry which is preliminary data.</text>
</comment>
<keyword evidence="2" id="KW-1185">Reference proteome</keyword>
<dbReference type="AlphaFoldDB" id="A0A7J5XQN4"/>
<feature type="non-terminal residue" evidence="1">
    <location>
        <position position="474"/>
    </location>
</feature>
<proteinExistence type="predicted"/>
<dbReference type="EMBL" id="JAAKFY010000022">
    <property type="protein sequence ID" value="KAF3838899.1"/>
    <property type="molecule type" value="Genomic_DNA"/>
</dbReference>
<gene>
    <name evidence="1" type="ORF">F7725_010667</name>
</gene>
<dbReference type="Proteomes" id="UP000518266">
    <property type="component" value="Unassembled WGS sequence"/>
</dbReference>
<accession>A0A7J5XQN4</accession>
<organism evidence="1 2">
    <name type="scientific">Dissostichus mawsoni</name>
    <name type="common">Antarctic cod</name>
    <dbReference type="NCBI Taxonomy" id="36200"/>
    <lineage>
        <taxon>Eukaryota</taxon>
        <taxon>Metazoa</taxon>
        <taxon>Chordata</taxon>
        <taxon>Craniata</taxon>
        <taxon>Vertebrata</taxon>
        <taxon>Euteleostomi</taxon>
        <taxon>Actinopterygii</taxon>
        <taxon>Neopterygii</taxon>
        <taxon>Teleostei</taxon>
        <taxon>Neoteleostei</taxon>
        <taxon>Acanthomorphata</taxon>
        <taxon>Eupercaria</taxon>
        <taxon>Perciformes</taxon>
        <taxon>Notothenioidei</taxon>
        <taxon>Nototheniidae</taxon>
        <taxon>Dissostichus</taxon>
    </lineage>
</organism>
<name>A0A7J5XQN4_DISMA</name>
<protein>
    <submittedName>
        <fullName evidence="1">Uncharacterized protein</fullName>
    </submittedName>
</protein>
<reference evidence="1 2" key="1">
    <citation type="submission" date="2020-03" db="EMBL/GenBank/DDBJ databases">
        <title>Dissostichus mawsoni Genome sequencing and assembly.</title>
        <authorList>
            <person name="Park H."/>
        </authorList>
    </citation>
    <scope>NUCLEOTIDE SEQUENCE [LARGE SCALE GENOMIC DNA]</scope>
    <source>
        <strain evidence="1">DM0001</strain>
        <tissue evidence="1">Muscle</tissue>
    </source>
</reference>
<evidence type="ECO:0000313" key="1">
    <source>
        <dbReference type="EMBL" id="KAF3838899.1"/>
    </source>
</evidence>
<evidence type="ECO:0000313" key="2">
    <source>
        <dbReference type="Proteomes" id="UP000518266"/>
    </source>
</evidence>